<evidence type="ECO:0000313" key="3">
    <source>
        <dbReference type="Proteomes" id="UP000016498"/>
    </source>
</evidence>
<dbReference type="EMBL" id="AWSD01000254">
    <property type="protein sequence ID" value="ERH17855.1"/>
    <property type="molecule type" value="Genomic_DNA"/>
</dbReference>
<feature type="region of interest" description="Disordered" evidence="1">
    <location>
        <begin position="20"/>
        <end position="40"/>
    </location>
</feature>
<organism evidence="2 3">
    <name type="scientific">Actinomyces johnsonii F0510</name>
    <dbReference type="NCBI Taxonomy" id="1227262"/>
    <lineage>
        <taxon>Bacteria</taxon>
        <taxon>Bacillati</taxon>
        <taxon>Actinomycetota</taxon>
        <taxon>Actinomycetes</taxon>
        <taxon>Actinomycetales</taxon>
        <taxon>Actinomycetaceae</taxon>
        <taxon>Actinomyces</taxon>
    </lineage>
</organism>
<evidence type="ECO:0000256" key="1">
    <source>
        <dbReference type="SAM" id="MobiDB-lite"/>
    </source>
</evidence>
<accession>U1PNY2</accession>
<gene>
    <name evidence="2" type="ORF">HMPREF1549_02313</name>
</gene>
<dbReference type="Proteomes" id="UP000016498">
    <property type="component" value="Unassembled WGS sequence"/>
</dbReference>
<comment type="caution">
    <text evidence="2">The sequence shown here is derived from an EMBL/GenBank/DDBJ whole genome shotgun (WGS) entry which is preliminary data.</text>
</comment>
<evidence type="ECO:0000313" key="2">
    <source>
        <dbReference type="EMBL" id="ERH17855.1"/>
    </source>
</evidence>
<proteinExistence type="predicted"/>
<protein>
    <submittedName>
        <fullName evidence="2">Uncharacterized protein</fullName>
    </submittedName>
</protein>
<dbReference type="AlphaFoldDB" id="U1PNY2"/>
<sequence length="40" mass="4538">MSLKQFHIRVLGLDKTSVIISTPDPDSRDHQTASTPRIYL</sequence>
<dbReference type="HOGENOM" id="CLU_3283567_0_0_11"/>
<name>U1PNY2_9ACTO</name>
<reference evidence="2 3" key="1">
    <citation type="submission" date="2013-06" db="EMBL/GenBank/DDBJ databases">
        <authorList>
            <person name="Weinstock G."/>
            <person name="Sodergren E."/>
            <person name="Lobos E.A."/>
            <person name="Fulton L."/>
            <person name="Fulton R."/>
            <person name="Courtney L."/>
            <person name="Fronick C."/>
            <person name="O'Laughlin M."/>
            <person name="Godfrey J."/>
            <person name="Wilson R.M."/>
            <person name="Miner T."/>
            <person name="Farmer C."/>
            <person name="Delehaunty K."/>
            <person name="Cordes M."/>
            <person name="Minx P."/>
            <person name="Tomlinson C."/>
            <person name="Chen J."/>
            <person name="Wollam A."/>
            <person name="Pepin K.H."/>
            <person name="Bhonagiri V."/>
            <person name="Zhang X."/>
            <person name="Warren W."/>
            <person name="Mitreva M."/>
            <person name="Mardis E.R."/>
            <person name="Wilson R.K."/>
        </authorList>
    </citation>
    <scope>NUCLEOTIDE SEQUENCE [LARGE SCALE GENOMIC DNA]</scope>
    <source>
        <strain evidence="2 3">F0510</strain>
    </source>
</reference>